<gene>
    <name evidence="4" type="ORF">S01H4_55362</name>
</gene>
<name>X1EM02_9ZZZZ</name>
<evidence type="ECO:0000313" key="4">
    <source>
        <dbReference type="EMBL" id="GAH18149.1"/>
    </source>
</evidence>
<protein>
    <recommendedName>
        <fullName evidence="5">Extracellular solute-binding protein</fullName>
    </recommendedName>
</protein>
<comment type="similarity">
    <text evidence="1">Belongs to the bacterial solute-binding protein 1 family.</text>
</comment>
<dbReference type="GO" id="GO:1901982">
    <property type="term" value="F:maltose binding"/>
    <property type="evidence" value="ECO:0007669"/>
    <property type="project" value="TreeGrafter"/>
</dbReference>
<dbReference type="SUPFAM" id="SSF53850">
    <property type="entry name" value="Periplasmic binding protein-like II"/>
    <property type="match status" value="1"/>
</dbReference>
<evidence type="ECO:0000256" key="2">
    <source>
        <dbReference type="ARBA" id="ARBA00022448"/>
    </source>
</evidence>
<feature type="non-terminal residue" evidence="4">
    <location>
        <position position="1"/>
    </location>
</feature>
<dbReference type="EMBL" id="BART01031943">
    <property type="protein sequence ID" value="GAH18149.1"/>
    <property type="molecule type" value="Genomic_DNA"/>
</dbReference>
<dbReference type="PANTHER" id="PTHR30061">
    <property type="entry name" value="MALTOSE-BINDING PERIPLASMIC PROTEIN"/>
    <property type="match status" value="1"/>
</dbReference>
<dbReference type="GO" id="GO:0015768">
    <property type="term" value="P:maltose transport"/>
    <property type="evidence" value="ECO:0007669"/>
    <property type="project" value="TreeGrafter"/>
</dbReference>
<sequence>DWFQFIFSYGGEISDPDTGKLIVDKEATLKVLNYIKKLVDLELTPDAMSQIAWRDIHTTWTKGEIGIFLTGGSWNWAEWQRDPYNLSEKEEWENIGWFPIPAAVKGGKPVSVSHPIVHFITKTSPHKDLAFLIVTLASSIDLNTKHALGSGHLAIRESQLAFAPYAKNEYVKTITGVLRYTRFAPNHAKAPFYWETLFEAIAGVETGEVSPENALKFWVDRMKSELGDQVIVK</sequence>
<evidence type="ECO:0008006" key="5">
    <source>
        <dbReference type="Google" id="ProtNLM"/>
    </source>
</evidence>
<comment type="caution">
    <text evidence="4">The sequence shown here is derived from an EMBL/GenBank/DDBJ whole genome shotgun (WGS) entry which is preliminary data.</text>
</comment>
<evidence type="ECO:0000256" key="3">
    <source>
        <dbReference type="ARBA" id="ARBA00022729"/>
    </source>
</evidence>
<keyword evidence="3" id="KW-0732">Signal</keyword>
<dbReference type="GO" id="GO:0042956">
    <property type="term" value="P:maltodextrin transmembrane transport"/>
    <property type="evidence" value="ECO:0007669"/>
    <property type="project" value="TreeGrafter"/>
</dbReference>
<evidence type="ECO:0000256" key="1">
    <source>
        <dbReference type="ARBA" id="ARBA00008520"/>
    </source>
</evidence>
<accession>X1EM02</accession>
<keyword evidence="2" id="KW-0813">Transport</keyword>
<proteinExistence type="inferred from homology"/>
<dbReference type="Gene3D" id="3.40.190.10">
    <property type="entry name" value="Periplasmic binding protein-like II"/>
    <property type="match status" value="2"/>
</dbReference>
<dbReference type="AlphaFoldDB" id="X1EM02"/>
<dbReference type="PANTHER" id="PTHR30061:SF50">
    <property type="entry name" value="MALTOSE_MALTODEXTRIN-BINDING PERIPLASMIC PROTEIN"/>
    <property type="match status" value="1"/>
</dbReference>
<reference evidence="4" key="1">
    <citation type="journal article" date="2014" name="Front. Microbiol.">
        <title>High frequency of phylogenetically diverse reductive dehalogenase-homologous genes in deep subseafloor sedimentary metagenomes.</title>
        <authorList>
            <person name="Kawai M."/>
            <person name="Futagami T."/>
            <person name="Toyoda A."/>
            <person name="Takaki Y."/>
            <person name="Nishi S."/>
            <person name="Hori S."/>
            <person name="Arai W."/>
            <person name="Tsubouchi T."/>
            <person name="Morono Y."/>
            <person name="Uchiyama I."/>
            <person name="Ito T."/>
            <person name="Fujiyama A."/>
            <person name="Inagaki F."/>
            <person name="Takami H."/>
        </authorList>
    </citation>
    <scope>NUCLEOTIDE SEQUENCE</scope>
    <source>
        <strain evidence="4">Expedition CK06-06</strain>
    </source>
</reference>
<organism evidence="4">
    <name type="scientific">marine sediment metagenome</name>
    <dbReference type="NCBI Taxonomy" id="412755"/>
    <lineage>
        <taxon>unclassified sequences</taxon>
        <taxon>metagenomes</taxon>
        <taxon>ecological metagenomes</taxon>
    </lineage>
</organism>
<dbReference type="GO" id="GO:0055052">
    <property type="term" value="C:ATP-binding cassette (ABC) transporter complex, substrate-binding subunit-containing"/>
    <property type="evidence" value="ECO:0007669"/>
    <property type="project" value="TreeGrafter"/>
</dbReference>